<dbReference type="AlphaFoldDB" id="A0ABD1NSK1"/>
<dbReference type="InterPro" id="IPR002182">
    <property type="entry name" value="NB-ARC"/>
</dbReference>
<keyword evidence="5" id="KW-1185">Reference proteome</keyword>
<reference evidence="5" key="1">
    <citation type="submission" date="2024-07" db="EMBL/GenBank/DDBJ databases">
        <title>Two chromosome-level genome assemblies of Korean endemic species Abeliophyllum distichum and Forsythia ovata (Oleaceae).</title>
        <authorList>
            <person name="Jang H."/>
        </authorList>
    </citation>
    <scope>NUCLEOTIDE SEQUENCE [LARGE SCALE GENOMIC DNA]</scope>
</reference>
<name>A0ABD1NSK1_9LAMI</name>
<dbReference type="Pfam" id="PF00931">
    <property type="entry name" value="NB-ARC"/>
    <property type="match status" value="1"/>
</dbReference>
<proteinExistence type="predicted"/>
<comment type="caution">
    <text evidence="4">The sequence shown here is derived from an EMBL/GenBank/DDBJ whole genome shotgun (WGS) entry which is preliminary data.</text>
</comment>
<evidence type="ECO:0000256" key="2">
    <source>
        <dbReference type="ARBA" id="ARBA00022821"/>
    </source>
</evidence>
<dbReference type="Gene3D" id="3.40.50.300">
    <property type="entry name" value="P-loop containing nucleotide triphosphate hydrolases"/>
    <property type="match status" value="1"/>
</dbReference>
<sequence length="171" mass="20337">MKKLTDEMHKETSDLKQVLYQNLKGWRYLIIMDDIWDTEVWNDIRCLFPDDKNRSRIMLTTRLESVAVHVNSNALHRMRFLNDDESWNLFCEKVFGATINDDERWNLLCKKVFGEDCCPRELNQIGTKIAKDCRGLPLAIVFDWRAPLKIHQNTKLLGICCEEFKFVYNFK</sequence>
<dbReference type="Gene3D" id="1.10.8.430">
    <property type="entry name" value="Helical domain of apoptotic protease-activating factors"/>
    <property type="match status" value="1"/>
</dbReference>
<dbReference type="InterPro" id="IPR042197">
    <property type="entry name" value="Apaf_helical"/>
</dbReference>
<evidence type="ECO:0000256" key="1">
    <source>
        <dbReference type="ARBA" id="ARBA00022614"/>
    </source>
</evidence>
<dbReference type="PANTHER" id="PTHR36766">
    <property type="entry name" value="PLANT BROAD-SPECTRUM MILDEW RESISTANCE PROTEIN RPW8"/>
    <property type="match status" value="1"/>
</dbReference>
<evidence type="ECO:0000259" key="3">
    <source>
        <dbReference type="Pfam" id="PF00931"/>
    </source>
</evidence>
<organism evidence="4 5">
    <name type="scientific">Abeliophyllum distichum</name>
    <dbReference type="NCBI Taxonomy" id="126358"/>
    <lineage>
        <taxon>Eukaryota</taxon>
        <taxon>Viridiplantae</taxon>
        <taxon>Streptophyta</taxon>
        <taxon>Embryophyta</taxon>
        <taxon>Tracheophyta</taxon>
        <taxon>Spermatophyta</taxon>
        <taxon>Magnoliopsida</taxon>
        <taxon>eudicotyledons</taxon>
        <taxon>Gunneridae</taxon>
        <taxon>Pentapetalae</taxon>
        <taxon>asterids</taxon>
        <taxon>lamiids</taxon>
        <taxon>Lamiales</taxon>
        <taxon>Oleaceae</taxon>
        <taxon>Forsythieae</taxon>
        <taxon>Abeliophyllum</taxon>
    </lineage>
</organism>
<dbReference type="InterPro" id="IPR027417">
    <property type="entry name" value="P-loop_NTPase"/>
</dbReference>
<protein>
    <submittedName>
        <fullName evidence="4">Disease resistance protein RPP13</fullName>
    </submittedName>
</protein>
<accession>A0ABD1NSK1</accession>
<dbReference type="GO" id="GO:0006952">
    <property type="term" value="P:defense response"/>
    <property type="evidence" value="ECO:0007669"/>
    <property type="project" value="UniProtKB-KW"/>
</dbReference>
<evidence type="ECO:0000313" key="5">
    <source>
        <dbReference type="Proteomes" id="UP001604336"/>
    </source>
</evidence>
<evidence type="ECO:0000313" key="4">
    <source>
        <dbReference type="EMBL" id="KAL2454334.1"/>
    </source>
</evidence>
<dbReference type="PANTHER" id="PTHR36766:SF30">
    <property type="entry name" value="TIR-NBS TYPE DISEASE RESISTANCE PROTEIN-RELATED"/>
    <property type="match status" value="1"/>
</dbReference>
<dbReference type="Proteomes" id="UP001604336">
    <property type="component" value="Unassembled WGS sequence"/>
</dbReference>
<dbReference type="SUPFAM" id="SSF52540">
    <property type="entry name" value="P-loop containing nucleoside triphosphate hydrolases"/>
    <property type="match status" value="2"/>
</dbReference>
<keyword evidence="2" id="KW-0611">Plant defense</keyword>
<dbReference type="EMBL" id="JBFOLK010000407">
    <property type="protein sequence ID" value="KAL2454334.1"/>
    <property type="molecule type" value="Genomic_DNA"/>
</dbReference>
<feature type="domain" description="NB-ARC" evidence="3">
    <location>
        <begin position="4"/>
        <end position="98"/>
    </location>
</feature>
<keyword evidence="1" id="KW-0433">Leucine-rich repeat</keyword>
<gene>
    <name evidence="4" type="ORF">Adt_48163</name>
</gene>